<dbReference type="Proteomes" id="UP000001449">
    <property type="component" value="Chromosome 13"/>
</dbReference>
<feature type="region of interest" description="Disordered" evidence="3">
    <location>
        <begin position="108"/>
        <end position="167"/>
    </location>
</feature>
<dbReference type="PANTHER" id="PTHR22847:SF637">
    <property type="entry name" value="WD REPEAT DOMAIN 5B"/>
    <property type="match status" value="1"/>
</dbReference>
<dbReference type="InterPro" id="IPR036322">
    <property type="entry name" value="WD40_repeat_dom_sf"/>
</dbReference>
<dbReference type="AlphaFoldDB" id="B8CB84"/>
<dbReference type="InterPro" id="IPR001680">
    <property type="entry name" value="WD40_rpt"/>
</dbReference>
<dbReference type="PANTHER" id="PTHR22847">
    <property type="entry name" value="WD40 REPEAT PROTEIN"/>
    <property type="match status" value="1"/>
</dbReference>
<dbReference type="EMBL" id="CM000648">
    <property type="protein sequence ID" value="EED89274.1"/>
    <property type="molecule type" value="Genomic_DNA"/>
</dbReference>
<reference evidence="4 5" key="2">
    <citation type="journal article" date="2008" name="Nature">
        <title>The Phaeodactylum genome reveals the evolutionary history of diatom genomes.</title>
        <authorList>
            <person name="Bowler C."/>
            <person name="Allen A.E."/>
            <person name="Badger J.H."/>
            <person name="Grimwood J."/>
            <person name="Jabbari K."/>
            <person name="Kuo A."/>
            <person name="Maheswari U."/>
            <person name="Martens C."/>
            <person name="Maumus F."/>
            <person name="Otillar R.P."/>
            <person name="Rayko E."/>
            <person name="Salamov A."/>
            <person name="Vandepoele K."/>
            <person name="Beszteri B."/>
            <person name="Gruber A."/>
            <person name="Heijde M."/>
            <person name="Katinka M."/>
            <person name="Mock T."/>
            <person name="Valentin K."/>
            <person name="Verret F."/>
            <person name="Berges J.A."/>
            <person name="Brownlee C."/>
            <person name="Cadoret J.P."/>
            <person name="Chiovitti A."/>
            <person name="Choi C.J."/>
            <person name="Coesel S."/>
            <person name="De Martino A."/>
            <person name="Detter J.C."/>
            <person name="Durkin C."/>
            <person name="Falciatore A."/>
            <person name="Fournet J."/>
            <person name="Haruta M."/>
            <person name="Huysman M.J."/>
            <person name="Jenkins B.D."/>
            <person name="Jiroutova K."/>
            <person name="Jorgensen R.E."/>
            <person name="Joubert Y."/>
            <person name="Kaplan A."/>
            <person name="Kroger N."/>
            <person name="Kroth P.G."/>
            <person name="La Roche J."/>
            <person name="Lindquist E."/>
            <person name="Lommer M."/>
            <person name="Martin-Jezequel V."/>
            <person name="Lopez P.J."/>
            <person name="Lucas S."/>
            <person name="Mangogna M."/>
            <person name="McGinnis K."/>
            <person name="Medlin L.K."/>
            <person name="Montsant A."/>
            <person name="Oudot-Le Secq M.P."/>
            <person name="Napoli C."/>
            <person name="Obornik M."/>
            <person name="Parker M.S."/>
            <person name="Petit J.L."/>
            <person name="Porcel B.M."/>
            <person name="Poulsen N."/>
            <person name="Robison M."/>
            <person name="Rychlewski L."/>
            <person name="Rynearson T.A."/>
            <person name="Schmutz J."/>
            <person name="Shapiro H."/>
            <person name="Siaut M."/>
            <person name="Stanley M."/>
            <person name="Sussman M.R."/>
            <person name="Taylor A.R."/>
            <person name="Vardi A."/>
            <person name="von Dassow P."/>
            <person name="Vyverman W."/>
            <person name="Willis A."/>
            <person name="Wyrwicz L.S."/>
            <person name="Rokhsar D.S."/>
            <person name="Weissenbach J."/>
            <person name="Armbrust E.V."/>
            <person name="Green B.R."/>
            <person name="Van de Peer Y."/>
            <person name="Grigoriev I.V."/>
        </authorList>
    </citation>
    <scope>NUCLEOTIDE SEQUENCE [LARGE SCALE GENOMIC DNA]</scope>
    <source>
        <strain evidence="4 5">CCMP1335</strain>
    </source>
</reference>
<dbReference type="PaxDb" id="35128-Thaps24633"/>
<feature type="region of interest" description="Disordered" evidence="3">
    <location>
        <begin position="16"/>
        <end position="81"/>
    </location>
</feature>
<dbReference type="KEGG" id="tps:THAPSDRAFT_24633"/>
<evidence type="ECO:0000313" key="4">
    <source>
        <dbReference type="EMBL" id="EED89274.1"/>
    </source>
</evidence>
<sequence length="836" mass="92691">MPLDIPGKVRDGKCLACKPSPSLQSTEEGKKPSASMDSYVETIKLDCPSTTRSSVKISQHQLKTEYQSPHQLKTEYQSPQQADVSPFVPALKGASPVFHSVNETKAFNEQQCDSSKQDVKQEQKQSAQSSVVKSPPRRSIRGSEKSDEQSTTPFHNNTHRASKEGTQLNLHRIMKRNNELSMAMKNSIIHAAVLARKKERLSNDKFLGADGKIYPDLRGNFGKYANMKQCAVCKQRVQGAYFCRLKHLHLEVPDFDSSVNSAECLKALFRMSVEELEGSQGSWMLGREKGRKRKIQAVATEDVDATNWSMDLLNDDIFYQIASFLPTLPSIISFCQTSKRAVRLLNNSSHSEKLFRGIFLRQFGEKGTTGCFESDLSWRERWSMVCGLRRGLAMQPESSRAFVRPANQNNQIRNTVGLLNFQDERDALYYDNPDLTPDDRAYSNGYFGMERLRLPPPPNALDNWQPPVVVRGDFNGIRIFHSLNEVISEASDAEDSRFVALGDNEDGGQILALLHCAISSISFQSNEAKPCCFIGYASGGVAAITAALIESGSRYAFAISDMTNSHSSEVTALAFVNFGSRGEYESVLFSACCGGKVYFYPNAMNSSNGYSLEESVLAFSNYDDCPIFSMSSTVVQVQADEEVFSVLCTGDRDGNIRLWLKPNDSTKCQKFRHLSMCKSCTQRGSTGYHLVTRTMFIHNNLLITGTNAGDVRIWQLECKGNKSRANGKGKLRLKLSLRHELFGGHSGAVELMVNIGDVLLTSGGNDGSVLGWNLTSGLKICKVVCHRGREVPLPFPQLGVWPVVKSSVVDVVINAKDGVLTSLCRDGTLEQWTFGR</sequence>
<accession>B8CB84</accession>
<dbReference type="GeneID" id="7453012"/>
<name>B8CB84_THAPS</name>
<dbReference type="RefSeq" id="XP_002293538.1">
    <property type="nucleotide sequence ID" value="XM_002293502.1"/>
</dbReference>
<evidence type="ECO:0000256" key="3">
    <source>
        <dbReference type="SAM" id="MobiDB-lite"/>
    </source>
</evidence>
<dbReference type="SUPFAM" id="SSF50978">
    <property type="entry name" value="WD40 repeat-like"/>
    <property type="match status" value="1"/>
</dbReference>
<feature type="compositionally biased region" description="Low complexity" evidence="3">
    <location>
        <begin position="124"/>
        <end position="134"/>
    </location>
</feature>
<protein>
    <recommendedName>
        <fullName evidence="6">F-box domain-containing protein</fullName>
    </recommendedName>
</protein>
<organism evidence="4 5">
    <name type="scientific">Thalassiosira pseudonana</name>
    <name type="common">Marine diatom</name>
    <name type="synonym">Cyclotella nana</name>
    <dbReference type="NCBI Taxonomy" id="35128"/>
    <lineage>
        <taxon>Eukaryota</taxon>
        <taxon>Sar</taxon>
        <taxon>Stramenopiles</taxon>
        <taxon>Ochrophyta</taxon>
        <taxon>Bacillariophyta</taxon>
        <taxon>Coscinodiscophyceae</taxon>
        <taxon>Thalassiosirophycidae</taxon>
        <taxon>Thalassiosirales</taxon>
        <taxon>Thalassiosiraceae</taxon>
        <taxon>Thalassiosira</taxon>
    </lineage>
</organism>
<evidence type="ECO:0000256" key="1">
    <source>
        <dbReference type="ARBA" id="ARBA00022574"/>
    </source>
</evidence>
<proteinExistence type="predicted"/>
<keyword evidence="1" id="KW-0853">WD repeat</keyword>
<dbReference type="HOGENOM" id="CLU_339976_0_0_1"/>
<dbReference type="InterPro" id="IPR015943">
    <property type="entry name" value="WD40/YVTN_repeat-like_dom_sf"/>
</dbReference>
<reference evidence="4 5" key="1">
    <citation type="journal article" date="2004" name="Science">
        <title>The genome of the diatom Thalassiosira pseudonana: ecology, evolution, and metabolism.</title>
        <authorList>
            <person name="Armbrust E.V."/>
            <person name="Berges J.A."/>
            <person name="Bowler C."/>
            <person name="Green B.R."/>
            <person name="Martinez D."/>
            <person name="Putnam N.H."/>
            <person name="Zhou S."/>
            <person name="Allen A.E."/>
            <person name="Apt K.E."/>
            <person name="Bechner M."/>
            <person name="Brzezinski M.A."/>
            <person name="Chaal B.K."/>
            <person name="Chiovitti A."/>
            <person name="Davis A.K."/>
            <person name="Demarest M.S."/>
            <person name="Detter J.C."/>
            <person name="Glavina T."/>
            <person name="Goodstein D."/>
            <person name="Hadi M.Z."/>
            <person name="Hellsten U."/>
            <person name="Hildebrand M."/>
            <person name="Jenkins B.D."/>
            <person name="Jurka J."/>
            <person name="Kapitonov V.V."/>
            <person name="Kroger N."/>
            <person name="Lau W.W."/>
            <person name="Lane T.W."/>
            <person name="Larimer F.W."/>
            <person name="Lippmeier J.C."/>
            <person name="Lucas S."/>
            <person name="Medina M."/>
            <person name="Montsant A."/>
            <person name="Obornik M."/>
            <person name="Parker M.S."/>
            <person name="Palenik B."/>
            <person name="Pazour G.J."/>
            <person name="Richardson P.M."/>
            <person name="Rynearson T.A."/>
            <person name="Saito M.A."/>
            <person name="Schwartz D.C."/>
            <person name="Thamatrakoln K."/>
            <person name="Valentin K."/>
            <person name="Vardi A."/>
            <person name="Wilkerson F.P."/>
            <person name="Rokhsar D.S."/>
        </authorList>
    </citation>
    <scope>NUCLEOTIDE SEQUENCE [LARGE SCALE GENOMIC DNA]</scope>
    <source>
        <strain evidence="4 5">CCMP1335</strain>
    </source>
</reference>
<keyword evidence="5" id="KW-1185">Reference proteome</keyword>
<dbReference type="Gene3D" id="2.130.10.10">
    <property type="entry name" value="YVTN repeat-like/Quinoprotein amine dehydrogenase"/>
    <property type="match status" value="1"/>
</dbReference>
<dbReference type="GO" id="GO:1990234">
    <property type="term" value="C:transferase complex"/>
    <property type="evidence" value="ECO:0007669"/>
    <property type="project" value="UniProtKB-ARBA"/>
</dbReference>
<evidence type="ECO:0000256" key="2">
    <source>
        <dbReference type="ARBA" id="ARBA00022737"/>
    </source>
</evidence>
<evidence type="ECO:0008006" key="6">
    <source>
        <dbReference type="Google" id="ProtNLM"/>
    </source>
</evidence>
<dbReference type="InParanoid" id="B8CB84"/>
<evidence type="ECO:0000313" key="5">
    <source>
        <dbReference type="Proteomes" id="UP000001449"/>
    </source>
</evidence>
<dbReference type="SMART" id="SM00320">
    <property type="entry name" value="WD40"/>
    <property type="match status" value="5"/>
</dbReference>
<feature type="compositionally biased region" description="Polar residues" evidence="3">
    <location>
        <begin position="48"/>
        <end position="81"/>
    </location>
</feature>
<keyword evidence="2" id="KW-0677">Repeat</keyword>
<gene>
    <name evidence="4" type="ORF">THAPSDRAFT_24633</name>
</gene>